<dbReference type="SUPFAM" id="SSF52317">
    <property type="entry name" value="Class I glutamine amidotransferase-like"/>
    <property type="match status" value="1"/>
</dbReference>
<evidence type="ECO:0000259" key="9">
    <source>
        <dbReference type="Pfam" id="PF01656"/>
    </source>
</evidence>
<keyword evidence="5" id="KW-0547">Nucleotide-binding</keyword>
<dbReference type="InterPro" id="IPR027417">
    <property type="entry name" value="P-loop_NTPase"/>
</dbReference>
<reference evidence="11 12" key="1">
    <citation type="submission" date="2023-06" db="EMBL/GenBank/DDBJ databases">
        <authorList>
            <person name="Zeman M."/>
            <person name="Kubasova T."/>
            <person name="Jahodarova E."/>
            <person name="Nykrynova M."/>
            <person name="Rychlik I."/>
        </authorList>
    </citation>
    <scope>NUCLEOTIDE SEQUENCE [LARGE SCALE GENOMIC DNA]</scope>
    <source>
        <strain evidence="11 12">109_WCHN</strain>
    </source>
</reference>
<comment type="cofactor">
    <cofactor evidence="1">
        <name>Mg(2+)</name>
        <dbReference type="ChEBI" id="CHEBI:18420"/>
    </cofactor>
</comment>
<dbReference type="SUPFAM" id="SSF52540">
    <property type="entry name" value="P-loop containing nucleoside triphosphate hydrolases"/>
    <property type="match status" value="1"/>
</dbReference>
<proteinExistence type="predicted"/>
<evidence type="ECO:0000256" key="8">
    <source>
        <dbReference type="ARBA" id="ARBA00022962"/>
    </source>
</evidence>
<feature type="domain" description="CobQ/CobB/MinD/ParA nucleotide binding" evidence="9">
    <location>
        <begin position="13"/>
        <end position="186"/>
    </location>
</feature>
<gene>
    <name evidence="11" type="ORF">QUW60_12970</name>
</gene>
<organism evidence="11 12">
    <name type="scientific">Bacteroides gallinaceum</name>
    <dbReference type="NCBI Taxonomy" id="1462571"/>
    <lineage>
        <taxon>Bacteria</taxon>
        <taxon>Pseudomonadati</taxon>
        <taxon>Bacteroidota</taxon>
        <taxon>Bacteroidia</taxon>
        <taxon>Bacteroidales</taxon>
        <taxon>Bacteroidaceae</taxon>
        <taxon>Bacteroides</taxon>
    </lineage>
</organism>
<dbReference type="InterPro" id="IPR004484">
    <property type="entry name" value="CbiA/CobB_synth"/>
</dbReference>
<evidence type="ECO:0000259" key="10">
    <source>
        <dbReference type="Pfam" id="PF07685"/>
    </source>
</evidence>
<dbReference type="NCBIfam" id="NF002204">
    <property type="entry name" value="PRK01077.1"/>
    <property type="match status" value="1"/>
</dbReference>
<keyword evidence="6" id="KW-0067">ATP-binding</keyword>
<dbReference type="Pfam" id="PF01656">
    <property type="entry name" value="CbiA"/>
    <property type="match status" value="1"/>
</dbReference>
<reference evidence="12" key="2">
    <citation type="submission" date="2023-07" db="EMBL/GenBank/DDBJ databases">
        <title>Identification and characterization of horizontal gene transfer across gut microbiota members of farm animals based on homology search.</title>
        <authorList>
            <person name="Schwarzerova J."/>
            <person name="Nykrynova M."/>
            <person name="Jureckova K."/>
            <person name="Cejkova D."/>
            <person name="Rychlik I."/>
        </authorList>
    </citation>
    <scope>NUCLEOTIDE SEQUENCE [LARGE SCALE GENOMIC DNA]</scope>
    <source>
        <strain evidence="12">109_WCHN</strain>
    </source>
</reference>
<dbReference type="InterPro" id="IPR029062">
    <property type="entry name" value="Class_I_gatase-like"/>
</dbReference>
<protein>
    <submittedName>
        <fullName evidence="11">Cobyrinate a,c-diamide synthase</fullName>
    </submittedName>
</protein>
<dbReference type="InterPro" id="IPR002586">
    <property type="entry name" value="CobQ/CobB/MinD/ParA_Nub-bd_dom"/>
</dbReference>
<keyword evidence="3" id="KW-0169">Cobalamin biosynthesis</keyword>
<dbReference type="Pfam" id="PF07685">
    <property type="entry name" value="GATase_3"/>
    <property type="match status" value="1"/>
</dbReference>
<evidence type="ECO:0000256" key="1">
    <source>
        <dbReference type="ARBA" id="ARBA00001946"/>
    </source>
</evidence>
<dbReference type="EMBL" id="JAUDEN010000029">
    <property type="protein sequence ID" value="MDM8326126.1"/>
    <property type="molecule type" value="Genomic_DNA"/>
</dbReference>
<keyword evidence="12" id="KW-1185">Reference proteome</keyword>
<dbReference type="PANTHER" id="PTHR43873:SF1">
    <property type="entry name" value="COBYRINATE A,C-DIAMIDE SYNTHASE"/>
    <property type="match status" value="1"/>
</dbReference>
<dbReference type="PANTHER" id="PTHR43873">
    <property type="entry name" value="COBYRINATE A,C-DIAMIDE SYNTHASE"/>
    <property type="match status" value="1"/>
</dbReference>
<evidence type="ECO:0000256" key="5">
    <source>
        <dbReference type="ARBA" id="ARBA00022741"/>
    </source>
</evidence>
<dbReference type="InterPro" id="IPR011698">
    <property type="entry name" value="GATase_3"/>
</dbReference>
<evidence type="ECO:0000256" key="6">
    <source>
        <dbReference type="ARBA" id="ARBA00022840"/>
    </source>
</evidence>
<sequence>MKSQFLLSPLVSDGGKSLLSLGLMRALRRQGMKVQPFSCGPDLADKAAHEVATGCASVNLDAWYASRGHIQYLYNTYGEQADVCVVDNSAGLFDGFRKWQGSGADIAQALSVPVILLANARSSTYSLAPMLFGFKRFRQNVRIAGVIFYHVFSPAQYGFLREVCADAGMECLGYLPYDESLRMPAKYSTLTSAVKAELDGQIQKAADLMRDTLDLDKLLNLTTRIFPCAYSLPYTSEMEPRPQTLERKWRIAVASDPAFHFIYQENLSYLKEVGSVSFFSPVYGNDIPEADLIYLPGGFPELFARQLHRWKRQLQQLREFGEDGGKILAEGGGIALLSRTLTARPGGTAYQMAGLLPFEAAVREQRLYAGYRKADVDGHSLKGYEYRYFDVALQQDPHLRVIAMANLKGQNAPSSFVCRYKNTIAVTAHCCWGQSGITDWW</sequence>
<name>A0ABT7VIJ7_9BACE</name>
<evidence type="ECO:0000256" key="7">
    <source>
        <dbReference type="ARBA" id="ARBA00022842"/>
    </source>
</evidence>
<dbReference type="RefSeq" id="WP_289560970.1">
    <property type="nucleotide sequence ID" value="NZ_JAUDCP010000062.1"/>
</dbReference>
<keyword evidence="7" id="KW-0460">Magnesium</keyword>
<evidence type="ECO:0000313" key="12">
    <source>
        <dbReference type="Proteomes" id="UP001169458"/>
    </source>
</evidence>
<dbReference type="Proteomes" id="UP001169458">
    <property type="component" value="Unassembled WGS sequence"/>
</dbReference>
<dbReference type="Gene3D" id="3.40.50.300">
    <property type="entry name" value="P-loop containing nucleotide triphosphate hydrolases"/>
    <property type="match status" value="1"/>
</dbReference>
<comment type="pathway">
    <text evidence="2">Cofactor biosynthesis; adenosylcobalamin biosynthesis.</text>
</comment>
<evidence type="ECO:0000313" key="11">
    <source>
        <dbReference type="EMBL" id="MDM8326126.1"/>
    </source>
</evidence>
<evidence type="ECO:0000256" key="3">
    <source>
        <dbReference type="ARBA" id="ARBA00022573"/>
    </source>
</evidence>
<dbReference type="PROSITE" id="PS51274">
    <property type="entry name" value="GATASE_COBBQ"/>
    <property type="match status" value="1"/>
</dbReference>
<comment type="caution">
    <text evidence="11">The sequence shown here is derived from an EMBL/GenBank/DDBJ whole genome shotgun (WGS) entry which is preliminary data.</text>
</comment>
<keyword evidence="4" id="KW-0436">Ligase</keyword>
<evidence type="ECO:0000256" key="4">
    <source>
        <dbReference type="ARBA" id="ARBA00022598"/>
    </source>
</evidence>
<accession>A0ABT7VIJ7</accession>
<evidence type="ECO:0000256" key="2">
    <source>
        <dbReference type="ARBA" id="ARBA00004953"/>
    </source>
</evidence>
<feature type="domain" description="CobB/CobQ-like glutamine amidotransferase" evidence="10">
    <location>
        <begin position="250"/>
        <end position="432"/>
    </location>
</feature>
<keyword evidence="8" id="KW-0315">Glutamine amidotransferase</keyword>